<dbReference type="InterPro" id="IPR000160">
    <property type="entry name" value="GGDEF_dom"/>
</dbReference>
<evidence type="ECO:0000256" key="2">
    <source>
        <dbReference type="ARBA" id="ARBA00034247"/>
    </source>
</evidence>
<evidence type="ECO:0000259" key="5">
    <source>
        <dbReference type="PROSITE" id="PS50887"/>
    </source>
</evidence>
<keyword evidence="4" id="KW-0472">Membrane</keyword>
<proteinExistence type="predicted"/>
<feature type="transmembrane region" description="Helical" evidence="4">
    <location>
        <begin position="17"/>
        <end position="35"/>
    </location>
</feature>
<dbReference type="PANTHER" id="PTHR45138">
    <property type="entry name" value="REGULATORY COMPONENTS OF SENSORY TRANSDUCTION SYSTEM"/>
    <property type="match status" value="1"/>
</dbReference>
<dbReference type="CDD" id="cd01949">
    <property type="entry name" value="GGDEF"/>
    <property type="match status" value="1"/>
</dbReference>
<dbReference type="GO" id="GO:0005886">
    <property type="term" value="C:plasma membrane"/>
    <property type="evidence" value="ECO:0007669"/>
    <property type="project" value="TreeGrafter"/>
</dbReference>
<dbReference type="SUPFAM" id="SSF55073">
    <property type="entry name" value="Nucleotide cyclase"/>
    <property type="match status" value="1"/>
</dbReference>
<dbReference type="InterPro" id="IPR029787">
    <property type="entry name" value="Nucleotide_cyclase"/>
</dbReference>
<dbReference type="GO" id="GO:1902201">
    <property type="term" value="P:negative regulation of bacterial-type flagellum-dependent cell motility"/>
    <property type="evidence" value="ECO:0007669"/>
    <property type="project" value="TreeGrafter"/>
</dbReference>
<evidence type="ECO:0000256" key="4">
    <source>
        <dbReference type="SAM" id="Phobius"/>
    </source>
</evidence>
<name>A0A931BNM0_9HYPH</name>
<feature type="transmembrane region" description="Helical" evidence="4">
    <location>
        <begin position="69"/>
        <end position="90"/>
    </location>
</feature>
<protein>
    <recommendedName>
        <fullName evidence="1">diguanylate cyclase</fullName>
        <ecNumber evidence="1">2.7.7.65</ecNumber>
    </recommendedName>
</protein>
<dbReference type="Proteomes" id="UP000599312">
    <property type="component" value="Unassembled WGS sequence"/>
</dbReference>
<keyword evidence="7" id="KW-1185">Reference proteome</keyword>
<feature type="domain" description="GGDEF" evidence="5">
    <location>
        <begin position="200"/>
        <end position="329"/>
    </location>
</feature>
<comment type="caution">
    <text evidence="6">The sequence shown here is derived from an EMBL/GenBank/DDBJ whole genome shotgun (WGS) entry which is preliminary data.</text>
</comment>
<dbReference type="NCBIfam" id="TIGR00254">
    <property type="entry name" value="GGDEF"/>
    <property type="match status" value="1"/>
</dbReference>
<evidence type="ECO:0000313" key="6">
    <source>
        <dbReference type="EMBL" id="MBF9234571.1"/>
    </source>
</evidence>
<keyword evidence="4" id="KW-0812">Transmembrane</keyword>
<reference evidence="6" key="1">
    <citation type="submission" date="2020-11" db="EMBL/GenBank/DDBJ databases">
        <authorList>
            <person name="Kim M.K."/>
        </authorList>
    </citation>
    <scope>NUCLEOTIDE SEQUENCE</scope>
    <source>
        <strain evidence="6">BT350</strain>
    </source>
</reference>
<comment type="catalytic activity">
    <reaction evidence="2">
        <text>2 GTP = 3',3'-c-di-GMP + 2 diphosphate</text>
        <dbReference type="Rhea" id="RHEA:24898"/>
        <dbReference type="ChEBI" id="CHEBI:33019"/>
        <dbReference type="ChEBI" id="CHEBI:37565"/>
        <dbReference type="ChEBI" id="CHEBI:58805"/>
        <dbReference type="EC" id="2.7.7.65"/>
    </reaction>
</comment>
<feature type="region of interest" description="Disordered" evidence="3">
    <location>
        <begin position="325"/>
        <end position="346"/>
    </location>
</feature>
<dbReference type="Gene3D" id="3.30.70.270">
    <property type="match status" value="1"/>
</dbReference>
<feature type="transmembrane region" description="Helical" evidence="4">
    <location>
        <begin position="47"/>
        <end position="63"/>
    </location>
</feature>
<accession>A0A931BNM0</accession>
<feature type="transmembrane region" description="Helical" evidence="4">
    <location>
        <begin position="141"/>
        <end position="160"/>
    </location>
</feature>
<organism evidence="6 7">
    <name type="scientific">Microvirga alba</name>
    <dbReference type="NCBI Taxonomy" id="2791025"/>
    <lineage>
        <taxon>Bacteria</taxon>
        <taxon>Pseudomonadati</taxon>
        <taxon>Pseudomonadota</taxon>
        <taxon>Alphaproteobacteria</taxon>
        <taxon>Hyphomicrobiales</taxon>
        <taxon>Methylobacteriaceae</taxon>
        <taxon>Microvirga</taxon>
    </lineage>
</organism>
<dbReference type="RefSeq" id="WP_196272562.1">
    <property type="nucleotide sequence ID" value="NZ_JADQDO010000007.1"/>
</dbReference>
<evidence type="ECO:0000313" key="7">
    <source>
        <dbReference type="Proteomes" id="UP000599312"/>
    </source>
</evidence>
<sequence>MAFIGLQNFSSPEPNRAILIGNALVAISMGLLYCGCRVFNGRPLEPFRGLIGLVAWLTAWPFVESIFSQRLALMAAISGSYLALSAWELLKHAPQRLMSQRAAVVVFFTAAIFCALRGLVGPFLNAGPWIDVLASRWSSELALLNMFYVPTSAVLLLSMAKERLEYESRQAALLDPLTLIPNRRAFFLDAEKLASRYGDAPLSCLVFDLDNFKQINDAHGHPTGDAVLQTFARVLAEQLPVCAFGRLGGEEFAAIIQAEAAEAQRVGEQVRVVFAQDRLDEVQSRIHATVSVGHATATGISPQELLSRADAALYQAKARGRNRVASLEHEGSGSVRRLHRDPGFQT</sequence>
<dbReference type="Pfam" id="PF00990">
    <property type="entry name" value="GGDEF"/>
    <property type="match status" value="1"/>
</dbReference>
<dbReference type="SMART" id="SM00267">
    <property type="entry name" value="GGDEF"/>
    <property type="match status" value="1"/>
</dbReference>
<dbReference type="AlphaFoldDB" id="A0A931BNM0"/>
<gene>
    <name evidence="6" type="ORF">I2H38_14425</name>
</gene>
<dbReference type="EC" id="2.7.7.65" evidence="1"/>
<dbReference type="PROSITE" id="PS50887">
    <property type="entry name" value="GGDEF"/>
    <property type="match status" value="1"/>
</dbReference>
<evidence type="ECO:0000256" key="1">
    <source>
        <dbReference type="ARBA" id="ARBA00012528"/>
    </source>
</evidence>
<feature type="transmembrane region" description="Helical" evidence="4">
    <location>
        <begin position="102"/>
        <end position="121"/>
    </location>
</feature>
<evidence type="ECO:0000256" key="3">
    <source>
        <dbReference type="SAM" id="MobiDB-lite"/>
    </source>
</evidence>
<dbReference type="InterPro" id="IPR050469">
    <property type="entry name" value="Diguanylate_Cyclase"/>
</dbReference>
<dbReference type="GO" id="GO:0052621">
    <property type="term" value="F:diguanylate cyclase activity"/>
    <property type="evidence" value="ECO:0007669"/>
    <property type="project" value="UniProtKB-EC"/>
</dbReference>
<dbReference type="GO" id="GO:0043709">
    <property type="term" value="P:cell adhesion involved in single-species biofilm formation"/>
    <property type="evidence" value="ECO:0007669"/>
    <property type="project" value="TreeGrafter"/>
</dbReference>
<dbReference type="EMBL" id="JADQDO010000007">
    <property type="protein sequence ID" value="MBF9234571.1"/>
    <property type="molecule type" value="Genomic_DNA"/>
</dbReference>
<dbReference type="PANTHER" id="PTHR45138:SF9">
    <property type="entry name" value="DIGUANYLATE CYCLASE DGCM-RELATED"/>
    <property type="match status" value="1"/>
</dbReference>
<dbReference type="InterPro" id="IPR043128">
    <property type="entry name" value="Rev_trsase/Diguanyl_cyclase"/>
</dbReference>
<keyword evidence="4" id="KW-1133">Transmembrane helix</keyword>